<feature type="binding site" evidence="9">
    <location>
        <position position="186"/>
    </location>
    <ligand>
        <name>UDP-N-acetyl-alpha-D-muramoyl-L-alanyl-D-glutamate</name>
        <dbReference type="ChEBI" id="CHEBI:83900"/>
    </ligand>
</feature>
<feature type="domain" description="Mur ligase central" evidence="12">
    <location>
        <begin position="107"/>
        <end position="308"/>
    </location>
</feature>
<accession>I1YGK0</accession>
<keyword evidence="9 10" id="KW-0132">Cell division</keyword>
<dbReference type="Gene3D" id="3.90.190.20">
    <property type="entry name" value="Mur ligase, C-terminal domain"/>
    <property type="match status" value="1"/>
</dbReference>
<evidence type="ECO:0000256" key="9">
    <source>
        <dbReference type="HAMAP-Rule" id="MF_00208"/>
    </source>
</evidence>
<feature type="binding site" evidence="9">
    <location>
        <position position="28"/>
    </location>
    <ligand>
        <name>UDP-N-acetyl-alpha-D-muramoyl-L-alanyl-D-glutamate</name>
        <dbReference type="ChEBI" id="CHEBI:83900"/>
    </ligand>
</feature>
<feature type="binding site" evidence="9">
    <location>
        <begin position="151"/>
        <end position="152"/>
    </location>
    <ligand>
        <name>UDP-N-acetyl-alpha-D-muramoyl-L-alanyl-D-glutamate</name>
        <dbReference type="ChEBI" id="CHEBI:83900"/>
    </ligand>
</feature>
<feature type="modified residue" description="N6-carboxylysine" evidence="9">
    <location>
        <position position="218"/>
    </location>
</feature>
<dbReference type="KEGG" id="mec:Q7C_874"/>
<feature type="binding site" evidence="9">
    <location>
        <position position="178"/>
    </location>
    <ligand>
        <name>UDP-N-acetyl-alpha-D-muramoyl-L-alanyl-D-glutamate</name>
        <dbReference type="ChEBI" id="CHEBI:83900"/>
    </ligand>
</feature>
<comment type="similarity">
    <text evidence="1 9">Belongs to the MurCDEF family. MurE subfamily.</text>
</comment>
<dbReference type="PANTHER" id="PTHR23135:SF4">
    <property type="entry name" value="UDP-N-ACETYLMURAMOYL-L-ALANYL-D-GLUTAMATE--2,6-DIAMINOPIMELATE LIGASE MURE HOMOLOG, CHLOROPLASTIC"/>
    <property type="match status" value="1"/>
</dbReference>
<name>I1YGK0_METFJ</name>
<feature type="binding site" evidence="9">
    <location>
        <begin position="109"/>
        <end position="115"/>
    </location>
    <ligand>
        <name>ATP</name>
        <dbReference type="ChEBI" id="CHEBI:30616"/>
    </ligand>
</feature>
<evidence type="ECO:0000256" key="2">
    <source>
        <dbReference type="ARBA" id="ARBA00022490"/>
    </source>
</evidence>
<keyword evidence="6 9" id="KW-0133">Cell shape</keyword>
<comment type="pathway">
    <text evidence="9 10">Cell wall biogenesis; peptidoglycan biosynthesis.</text>
</comment>
<dbReference type="NCBIfam" id="NF001126">
    <property type="entry name" value="PRK00139.1-4"/>
    <property type="match status" value="1"/>
</dbReference>
<keyword evidence="9" id="KW-0460">Magnesium</keyword>
<feature type="domain" description="Mur ligase C-terminal" evidence="11">
    <location>
        <begin position="331"/>
        <end position="459"/>
    </location>
</feature>
<dbReference type="GO" id="GO:0008360">
    <property type="term" value="P:regulation of cell shape"/>
    <property type="evidence" value="ECO:0007669"/>
    <property type="project" value="UniProtKB-KW"/>
</dbReference>
<dbReference type="SUPFAM" id="SSF63418">
    <property type="entry name" value="MurE/MurF N-terminal domain"/>
    <property type="match status" value="1"/>
</dbReference>
<dbReference type="GO" id="GO:0000287">
    <property type="term" value="F:magnesium ion binding"/>
    <property type="evidence" value="ECO:0007669"/>
    <property type="project" value="UniProtKB-UniRule"/>
</dbReference>
<feature type="binding site" evidence="9">
    <location>
        <position position="382"/>
    </location>
    <ligand>
        <name>meso-2,6-diaminopimelate</name>
        <dbReference type="ChEBI" id="CHEBI:57791"/>
    </ligand>
</feature>
<feature type="binding site" evidence="9">
    <location>
        <position position="457"/>
    </location>
    <ligand>
        <name>meso-2,6-diaminopimelate</name>
        <dbReference type="ChEBI" id="CHEBI:57791"/>
    </ligand>
</feature>
<sequence length="494" mass="53328">MMVLNQLIQDLTSPLSVDVMVTGLSMDSRTVTAGDLFIATAKDMPQRQLHITQAENAGAVAIVVETEQSAITSSLPVVMINDLDQHISLLADRFYHQPSQAMTVMAVTGTNGKTSVSQFVAQMLEISGEPCGVIGTLGVGRYGQLTESGMTTPSPVEVQHQLADMRDAGIKFVVIEASSHALEQGRLNAVNIDIAAFTNLSRDHLDYHGDMQRYGAAKMKLFDLSGVRSAVLNIDDDFVSESATNLAAKGINTCLVGQHPSAFVSAQNIGMTMTGMQFDFMMKASKKTVSVSLLGEFNIDNILVTAGILSQLGWSAEQIANHLPDLKAVPGRMQLVQQPAFPTVVVDFAHTPSALALALIAMRKHVATTSALWCVFGCGGNRDRGKRALMGAAAEQSADHLVITDDNPRDEASEYIHNEILGGLSHPERAMVKTERRDAIFYAIQTAQHEDMVLIAGKGHENYQEKQGVRTPFSDVEVALDALRQREHNSGVSV</sequence>
<dbReference type="NCBIfam" id="NF001124">
    <property type="entry name" value="PRK00139.1-2"/>
    <property type="match status" value="1"/>
</dbReference>
<dbReference type="Gene3D" id="3.40.1390.10">
    <property type="entry name" value="MurE/MurF, N-terminal domain"/>
    <property type="match status" value="1"/>
</dbReference>
<dbReference type="GO" id="GO:0009252">
    <property type="term" value="P:peptidoglycan biosynthetic process"/>
    <property type="evidence" value="ECO:0007669"/>
    <property type="project" value="UniProtKB-UniRule"/>
</dbReference>
<dbReference type="InterPro" id="IPR013221">
    <property type="entry name" value="Mur_ligase_cen"/>
</dbReference>
<dbReference type="PATRIC" id="fig|754477.3.peg.863"/>
<evidence type="ECO:0000259" key="11">
    <source>
        <dbReference type="Pfam" id="PF02875"/>
    </source>
</evidence>
<dbReference type="InterPro" id="IPR035911">
    <property type="entry name" value="MurE/MurF_N"/>
</dbReference>
<feature type="binding site" evidence="9">
    <location>
        <begin position="406"/>
        <end position="409"/>
    </location>
    <ligand>
        <name>meso-2,6-diaminopimelate</name>
        <dbReference type="ChEBI" id="CHEBI:57791"/>
    </ligand>
</feature>
<evidence type="ECO:0000256" key="3">
    <source>
        <dbReference type="ARBA" id="ARBA00022598"/>
    </source>
</evidence>
<evidence type="ECO:0000256" key="6">
    <source>
        <dbReference type="ARBA" id="ARBA00022960"/>
    </source>
</evidence>
<organism evidence="13 14">
    <name type="scientific">Methylophaga frappieri (strain ATCC BAA-2434 / DSM 25690 / JAM7)</name>
    <dbReference type="NCBI Taxonomy" id="754477"/>
    <lineage>
        <taxon>Bacteria</taxon>
        <taxon>Pseudomonadati</taxon>
        <taxon>Pseudomonadota</taxon>
        <taxon>Gammaproteobacteria</taxon>
        <taxon>Thiotrichales</taxon>
        <taxon>Piscirickettsiaceae</taxon>
        <taxon>Methylophaga</taxon>
    </lineage>
</organism>
<dbReference type="Pfam" id="PF08245">
    <property type="entry name" value="Mur_ligase_M"/>
    <property type="match status" value="1"/>
</dbReference>
<keyword evidence="3 9" id="KW-0436">Ligase</keyword>
<keyword evidence="7 9" id="KW-0573">Peptidoglycan synthesis</keyword>
<dbReference type="GO" id="GO:0008765">
    <property type="term" value="F:UDP-N-acetylmuramoylalanyl-D-glutamate-2,6-diaminopimelate ligase activity"/>
    <property type="evidence" value="ECO:0007669"/>
    <property type="project" value="UniProtKB-UniRule"/>
</dbReference>
<dbReference type="EC" id="6.3.2.13" evidence="9"/>
<dbReference type="InterPro" id="IPR004101">
    <property type="entry name" value="Mur_ligase_C"/>
</dbReference>
<keyword evidence="8 9" id="KW-0961">Cell wall biogenesis/degradation</keyword>
<comment type="function">
    <text evidence="9">Catalyzes the addition of meso-diaminopimelic acid to the nucleotide precursor UDP-N-acetylmuramoyl-L-alanyl-D-glutamate (UMAG) in the biosynthesis of bacterial cell-wall peptidoglycan.</text>
</comment>
<feature type="binding site" evidence="9">
    <location>
        <position position="184"/>
    </location>
    <ligand>
        <name>UDP-N-acetyl-alpha-D-muramoyl-L-alanyl-D-glutamate</name>
        <dbReference type="ChEBI" id="CHEBI:83900"/>
    </ligand>
</feature>
<evidence type="ECO:0000256" key="4">
    <source>
        <dbReference type="ARBA" id="ARBA00022741"/>
    </source>
</evidence>
<dbReference type="GO" id="GO:0071555">
    <property type="term" value="P:cell wall organization"/>
    <property type="evidence" value="ECO:0007669"/>
    <property type="project" value="UniProtKB-KW"/>
</dbReference>
<gene>
    <name evidence="9" type="primary">murE</name>
    <name evidence="13" type="ordered locus">Q7C_874</name>
</gene>
<proteinExistence type="inferred from homology"/>
<dbReference type="GO" id="GO:0004326">
    <property type="term" value="F:tetrahydrofolylpolyglutamate synthase activity"/>
    <property type="evidence" value="ECO:0007669"/>
    <property type="project" value="InterPro"/>
</dbReference>
<keyword evidence="9 10" id="KW-0131">Cell cycle</keyword>
<dbReference type="GO" id="GO:0005524">
    <property type="term" value="F:ATP binding"/>
    <property type="evidence" value="ECO:0007669"/>
    <property type="project" value="UniProtKB-UniRule"/>
</dbReference>
<comment type="subcellular location">
    <subcellularLocation>
        <location evidence="9 10">Cytoplasm</location>
    </subcellularLocation>
</comment>
<dbReference type="PROSITE" id="PS01011">
    <property type="entry name" value="FOLYLPOLYGLU_SYNT_1"/>
    <property type="match status" value="1"/>
</dbReference>
<evidence type="ECO:0000313" key="14">
    <source>
        <dbReference type="Proteomes" id="UP000009145"/>
    </source>
</evidence>
<dbReference type="GO" id="GO:0051301">
    <property type="term" value="P:cell division"/>
    <property type="evidence" value="ECO:0007669"/>
    <property type="project" value="UniProtKB-KW"/>
</dbReference>
<evidence type="ECO:0000256" key="7">
    <source>
        <dbReference type="ARBA" id="ARBA00022984"/>
    </source>
</evidence>
<dbReference type="InterPro" id="IPR018109">
    <property type="entry name" value="Folylpolyglutamate_synth_CS"/>
</dbReference>
<dbReference type="OrthoDB" id="9800958at2"/>
<comment type="cofactor">
    <cofactor evidence="9">
        <name>Mg(2+)</name>
        <dbReference type="ChEBI" id="CHEBI:18420"/>
    </cofactor>
</comment>
<reference evidence="13 14" key="1">
    <citation type="journal article" date="2012" name="J. Bacteriol.">
        <title>Complete genome sequences of Methylophaga sp. strain JAM1 and Methylophaga sp. strain JAM7.</title>
        <authorList>
            <person name="Villeneuve C."/>
            <person name="Martineau C."/>
            <person name="Mauffrey F."/>
            <person name="Villemur R."/>
        </authorList>
    </citation>
    <scope>NUCLEOTIDE SEQUENCE [LARGE SCALE GENOMIC DNA]</scope>
    <source>
        <strain evidence="13 14">JAM7</strain>
    </source>
</reference>
<feature type="short sequence motif" description="Meso-diaminopimelate recognition motif" evidence="9">
    <location>
        <begin position="406"/>
        <end position="409"/>
    </location>
</feature>
<comment type="caution">
    <text evidence="9">Lacks conserved residue(s) required for the propagation of feature annotation.</text>
</comment>
<dbReference type="Proteomes" id="UP000009145">
    <property type="component" value="Chromosome"/>
</dbReference>
<protein>
    <recommendedName>
        <fullName evidence="9">UDP-N-acetylmuramoyl-L-alanyl-D-glutamate--2,6-diaminopimelate ligase</fullName>
        <ecNumber evidence="9">6.3.2.13</ecNumber>
    </recommendedName>
    <alternativeName>
        <fullName evidence="9">Meso-A2pm-adding enzyme</fullName>
    </alternativeName>
    <alternativeName>
        <fullName evidence="9">Meso-diaminopimelate-adding enzyme</fullName>
    </alternativeName>
    <alternativeName>
        <fullName evidence="9">UDP-MurNAc-L-Ala-D-Glu:meso-diaminopimelate ligase</fullName>
    </alternativeName>
    <alternativeName>
        <fullName evidence="9">UDP-MurNAc-tripeptide synthetase</fullName>
    </alternativeName>
    <alternativeName>
        <fullName evidence="9">UDP-N-acetylmuramyl-tripeptide synthetase</fullName>
    </alternativeName>
</protein>
<evidence type="ECO:0000256" key="1">
    <source>
        <dbReference type="ARBA" id="ARBA00005898"/>
    </source>
</evidence>
<evidence type="ECO:0000256" key="10">
    <source>
        <dbReference type="RuleBase" id="RU004135"/>
    </source>
</evidence>
<dbReference type="PANTHER" id="PTHR23135">
    <property type="entry name" value="MUR LIGASE FAMILY MEMBER"/>
    <property type="match status" value="1"/>
</dbReference>
<dbReference type="RefSeq" id="WP_014703464.1">
    <property type="nucleotide sequence ID" value="NC_017856.1"/>
</dbReference>
<dbReference type="SUPFAM" id="SSF53244">
    <property type="entry name" value="MurD-like peptide ligases, peptide-binding domain"/>
    <property type="match status" value="1"/>
</dbReference>
<dbReference type="HOGENOM" id="CLU_022291_3_2_6"/>
<dbReference type="eggNOG" id="COG0769">
    <property type="taxonomic scope" value="Bacteria"/>
</dbReference>
<keyword evidence="4 9" id="KW-0547">Nucleotide-binding</keyword>
<evidence type="ECO:0000259" key="12">
    <source>
        <dbReference type="Pfam" id="PF08245"/>
    </source>
</evidence>
<keyword evidence="14" id="KW-1185">Reference proteome</keyword>
<dbReference type="Pfam" id="PF02875">
    <property type="entry name" value="Mur_ligase_C"/>
    <property type="match status" value="1"/>
</dbReference>
<dbReference type="InterPro" id="IPR036615">
    <property type="entry name" value="Mur_ligase_C_dom_sf"/>
</dbReference>
<dbReference type="InterPro" id="IPR036565">
    <property type="entry name" value="Mur-like_cat_sf"/>
</dbReference>
<dbReference type="UniPathway" id="UPA00219"/>
<evidence type="ECO:0000313" key="13">
    <source>
        <dbReference type="EMBL" id="AFJ02043.1"/>
    </source>
</evidence>
<comment type="catalytic activity">
    <reaction evidence="9">
        <text>UDP-N-acetyl-alpha-D-muramoyl-L-alanyl-D-glutamate + meso-2,6-diaminopimelate + ATP = UDP-N-acetyl-alpha-D-muramoyl-L-alanyl-gamma-D-glutamyl-meso-2,6-diaminopimelate + ADP + phosphate + H(+)</text>
        <dbReference type="Rhea" id="RHEA:23676"/>
        <dbReference type="ChEBI" id="CHEBI:15378"/>
        <dbReference type="ChEBI" id="CHEBI:30616"/>
        <dbReference type="ChEBI" id="CHEBI:43474"/>
        <dbReference type="ChEBI" id="CHEBI:57791"/>
        <dbReference type="ChEBI" id="CHEBI:83900"/>
        <dbReference type="ChEBI" id="CHEBI:83905"/>
        <dbReference type="ChEBI" id="CHEBI:456216"/>
        <dbReference type="EC" id="6.3.2.13"/>
    </reaction>
</comment>
<dbReference type="AlphaFoldDB" id="I1YGK0"/>
<keyword evidence="2 9" id="KW-0963">Cytoplasm</keyword>
<dbReference type="EMBL" id="CP003380">
    <property type="protein sequence ID" value="AFJ02043.1"/>
    <property type="molecule type" value="Genomic_DNA"/>
</dbReference>
<dbReference type="STRING" id="754477.Q7C_874"/>
<feature type="binding site" evidence="9">
    <location>
        <position position="461"/>
    </location>
    <ligand>
        <name>meso-2,6-diaminopimelate</name>
        <dbReference type="ChEBI" id="CHEBI:57791"/>
    </ligand>
</feature>
<dbReference type="GO" id="GO:0005737">
    <property type="term" value="C:cytoplasm"/>
    <property type="evidence" value="ECO:0007669"/>
    <property type="project" value="UniProtKB-SubCell"/>
</dbReference>
<keyword evidence="5 9" id="KW-0067">ATP-binding</keyword>
<dbReference type="NCBIfam" id="TIGR01085">
    <property type="entry name" value="murE"/>
    <property type="match status" value="1"/>
</dbReference>
<evidence type="ECO:0000256" key="8">
    <source>
        <dbReference type="ARBA" id="ARBA00023316"/>
    </source>
</evidence>
<evidence type="ECO:0000256" key="5">
    <source>
        <dbReference type="ARBA" id="ARBA00022840"/>
    </source>
</evidence>
<dbReference type="Gene3D" id="3.40.1190.10">
    <property type="entry name" value="Mur-like, catalytic domain"/>
    <property type="match status" value="1"/>
</dbReference>
<dbReference type="InterPro" id="IPR005761">
    <property type="entry name" value="UDP-N-AcMur-Glu-dNH2Pim_ligase"/>
</dbReference>
<dbReference type="SUPFAM" id="SSF53623">
    <property type="entry name" value="MurD-like peptide ligases, catalytic domain"/>
    <property type="match status" value="1"/>
</dbReference>
<comment type="PTM">
    <text evidence="9">Carboxylation is probably crucial for Mg(2+) binding and, consequently, for the gamma-phosphate positioning of ATP.</text>
</comment>
<dbReference type="HAMAP" id="MF_00208">
    <property type="entry name" value="MurE"/>
    <property type="match status" value="1"/>
</dbReference>